<dbReference type="GO" id="GO:0005886">
    <property type="term" value="C:plasma membrane"/>
    <property type="evidence" value="ECO:0007669"/>
    <property type="project" value="TreeGrafter"/>
</dbReference>
<sequence length="369" mass="39784">MPLHTDLDAAPNVVPLPLGRQAPETPDEGQPAPTVTPAHPPVESGGNAGRTKHRRLMISVGVMFILMLAGAVFAYWRWSHPALSADFYVANGRLEATEVQIASKTAGRLAQVLVHEGDRVSTGQLLARMDTRTLEAQLRQAQAGVSAARQNVAVAQATVQLRQAEQRLAGQELNRARQMFERGYYSAQLLDQHQAQFDTRTAAVRSASAQVQALQATIAEALANAASLQSEIDDNSLRAPIDGLIQLRMAEPGEVLGAGGQVFVLIDLSDQYMNLYLPAATAGKLTAGDEAKIVLDALPGQSLPARITFVEDKSQFTPKEVETQDERQKLVFRVKARLVSPADTPQAKPGMPGQGYVRTTTAVWPATFP</sequence>
<evidence type="ECO:0000313" key="8">
    <source>
        <dbReference type="Proteomes" id="UP000182894"/>
    </source>
</evidence>
<organism evidence="7 8">
    <name type="scientific">Pseudomonas abietaniphila</name>
    <dbReference type="NCBI Taxonomy" id="89065"/>
    <lineage>
        <taxon>Bacteria</taxon>
        <taxon>Pseudomonadati</taxon>
        <taxon>Pseudomonadota</taxon>
        <taxon>Gammaproteobacteria</taxon>
        <taxon>Pseudomonadales</taxon>
        <taxon>Pseudomonadaceae</taxon>
        <taxon>Pseudomonas</taxon>
    </lineage>
</organism>
<dbReference type="GO" id="GO:1990195">
    <property type="term" value="C:macrolide transmembrane transporter complex"/>
    <property type="evidence" value="ECO:0007669"/>
    <property type="project" value="InterPro"/>
</dbReference>
<keyword evidence="5" id="KW-1133">Transmembrane helix</keyword>
<dbReference type="NCBIfam" id="TIGR01730">
    <property type="entry name" value="RND_mfp"/>
    <property type="match status" value="1"/>
</dbReference>
<gene>
    <name evidence="7" type="ORF">SAMN05216605_109105</name>
</gene>
<dbReference type="InterPro" id="IPR030190">
    <property type="entry name" value="MacA_alpha-hairpin_sf"/>
</dbReference>
<name>A0A1G8GDL8_9PSED</name>
<evidence type="ECO:0000259" key="6">
    <source>
        <dbReference type="Pfam" id="PF25917"/>
    </source>
</evidence>
<feature type="domain" description="Multidrug resistance protein MdtA-like barrel-sandwich hybrid" evidence="6">
    <location>
        <begin position="98"/>
        <end position="266"/>
    </location>
</feature>
<evidence type="ECO:0000256" key="2">
    <source>
        <dbReference type="ARBA" id="ARBA00023054"/>
    </source>
</evidence>
<dbReference type="PANTHER" id="PTHR30438:SF2">
    <property type="entry name" value="MEMBRANE PROTEIN"/>
    <property type="match status" value="1"/>
</dbReference>
<dbReference type="GO" id="GO:0019898">
    <property type="term" value="C:extrinsic component of membrane"/>
    <property type="evidence" value="ECO:0007669"/>
    <property type="project" value="InterPro"/>
</dbReference>
<keyword evidence="5" id="KW-0812">Transmembrane</keyword>
<dbReference type="GO" id="GO:0022857">
    <property type="term" value="F:transmembrane transporter activity"/>
    <property type="evidence" value="ECO:0007669"/>
    <property type="project" value="InterPro"/>
</dbReference>
<dbReference type="Pfam" id="PF25917">
    <property type="entry name" value="BSH_RND"/>
    <property type="match status" value="1"/>
</dbReference>
<accession>A0A1G8GDL8</accession>
<dbReference type="Proteomes" id="UP000182894">
    <property type="component" value="Unassembled WGS sequence"/>
</dbReference>
<dbReference type="AlphaFoldDB" id="A0A1G8GDL8"/>
<feature type="region of interest" description="Disordered" evidence="4">
    <location>
        <begin position="1"/>
        <end position="50"/>
    </location>
</feature>
<comment type="similarity">
    <text evidence="1">Belongs to the membrane fusion protein (MFP) (TC 8.A.1) family.</text>
</comment>
<dbReference type="EMBL" id="FNCO01000009">
    <property type="protein sequence ID" value="SDH92502.1"/>
    <property type="molecule type" value="Genomic_DNA"/>
</dbReference>
<keyword evidence="5" id="KW-0472">Membrane</keyword>
<feature type="coiled-coil region" evidence="3">
    <location>
        <begin position="204"/>
        <end position="231"/>
    </location>
</feature>
<dbReference type="Gene3D" id="2.40.50.100">
    <property type="match status" value="1"/>
</dbReference>
<dbReference type="GO" id="GO:1990961">
    <property type="term" value="P:xenobiotic detoxification by transmembrane export across the plasma membrane"/>
    <property type="evidence" value="ECO:0007669"/>
    <property type="project" value="InterPro"/>
</dbReference>
<keyword evidence="2 3" id="KW-0175">Coiled coil</keyword>
<reference evidence="8" key="1">
    <citation type="submission" date="2016-10" db="EMBL/GenBank/DDBJ databases">
        <authorList>
            <person name="Varghese N."/>
            <person name="Submissions S."/>
        </authorList>
    </citation>
    <scope>NUCLEOTIDE SEQUENCE [LARGE SCALE GENOMIC DNA]</scope>
    <source>
        <strain evidence="8">ATCC 700689</strain>
    </source>
</reference>
<protein>
    <submittedName>
        <fullName evidence="7">HlyD family secretion protein</fullName>
    </submittedName>
</protein>
<evidence type="ECO:0000256" key="1">
    <source>
        <dbReference type="ARBA" id="ARBA00009477"/>
    </source>
</evidence>
<evidence type="ECO:0000256" key="5">
    <source>
        <dbReference type="SAM" id="Phobius"/>
    </source>
</evidence>
<dbReference type="Gene3D" id="2.40.30.170">
    <property type="match status" value="1"/>
</dbReference>
<dbReference type="PANTHER" id="PTHR30438">
    <property type="entry name" value="36 KDA ANTIGEN-RELATED"/>
    <property type="match status" value="1"/>
</dbReference>
<dbReference type="STRING" id="89065.SAMN05216605_109105"/>
<dbReference type="InterPro" id="IPR006143">
    <property type="entry name" value="RND_pump_MFP"/>
</dbReference>
<dbReference type="SUPFAM" id="SSF111369">
    <property type="entry name" value="HlyD-like secretion proteins"/>
    <property type="match status" value="1"/>
</dbReference>
<evidence type="ECO:0000256" key="3">
    <source>
        <dbReference type="SAM" id="Coils"/>
    </source>
</evidence>
<evidence type="ECO:0000256" key="4">
    <source>
        <dbReference type="SAM" id="MobiDB-lite"/>
    </source>
</evidence>
<proteinExistence type="inferred from homology"/>
<evidence type="ECO:0000313" key="7">
    <source>
        <dbReference type="EMBL" id="SDH92502.1"/>
    </source>
</evidence>
<feature type="transmembrane region" description="Helical" evidence="5">
    <location>
        <begin position="56"/>
        <end position="78"/>
    </location>
</feature>
<dbReference type="InterPro" id="IPR058625">
    <property type="entry name" value="MdtA-like_BSH"/>
</dbReference>
<keyword evidence="8" id="KW-1185">Reference proteome</keyword>
<feature type="coiled-coil region" evidence="3">
    <location>
        <begin position="147"/>
        <end position="174"/>
    </location>
</feature>
<dbReference type="Gene3D" id="6.10.140.1990">
    <property type="match status" value="1"/>
</dbReference>